<evidence type="ECO:0000256" key="9">
    <source>
        <dbReference type="ARBA" id="ARBA00038868"/>
    </source>
</evidence>
<dbReference type="VEuPathDB" id="VectorBase:SCAU001611"/>
<keyword evidence="4 10" id="KW-0378">Hydrolase</keyword>
<feature type="domain" description="Peptidase S1" evidence="12">
    <location>
        <begin position="54"/>
        <end position="273"/>
    </location>
</feature>
<dbReference type="EC" id="3.4.21.4" evidence="9"/>
<dbReference type="PROSITE" id="PS00135">
    <property type="entry name" value="TRYPSIN_SER"/>
    <property type="match status" value="1"/>
</dbReference>
<dbReference type="GO" id="GO:0004252">
    <property type="term" value="F:serine-type endopeptidase activity"/>
    <property type="evidence" value="ECO:0007669"/>
    <property type="project" value="UniProtKB-EC"/>
</dbReference>
<dbReference type="InterPro" id="IPR001254">
    <property type="entry name" value="Trypsin_dom"/>
</dbReference>
<dbReference type="InterPro" id="IPR033116">
    <property type="entry name" value="TRYPSIN_SER"/>
</dbReference>
<dbReference type="PROSITE" id="PS50240">
    <property type="entry name" value="TRYPSIN_DOM"/>
    <property type="match status" value="1"/>
</dbReference>
<accession>A0A1I8NSG0</accession>
<feature type="chain" id="PRO_5009325426" description="trypsin" evidence="11">
    <location>
        <begin position="22"/>
        <end position="283"/>
    </location>
</feature>
<keyword evidence="7" id="KW-1015">Disulfide bond</keyword>
<dbReference type="PANTHER" id="PTHR24276:SF97">
    <property type="entry name" value="GH13245P2-RELATED"/>
    <property type="match status" value="1"/>
</dbReference>
<evidence type="ECO:0000256" key="8">
    <source>
        <dbReference type="ARBA" id="ARBA00036320"/>
    </source>
</evidence>
<protein>
    <recommendedName>
        <fullName evidence="9">trypsin</fullName>
        <ecNumber evidence="9">3.4.21.4</ecNumber>
    </recommendedName>
</protein>
<keyword evidence="3" id="KW-0222">Digestion</keyword>
<evidence type="ECO:0000313" key="13">
    <source>
        <dbReference type="EnsemblMetazoa" id="SCAU001611-PA"/>
    </source>
</evidence>
<keyword evidence="2 10" id="KW-0645">Protease</keyword>
<dbReference type="CDD" id="cd00190">
    <property type="entry name" value="Tryp_SPc"/>
    <property type="match status" value="1"/>
</dbReference>
<dbReference type="KEGG" id="scac:106093156"/>
<evidence type="ECO:0000256" key="4">
    <source>
        <dbReference type="ARBA" id="ARBA00022801"/>
    </source>
</evidence>
<evidence type="ECO:0000256" key="3">
    <source>
        <dbReference type="ARBA" id="ARBA00022757"/>
    </source>
</evidence>
<dbReference type="SUPFAM" id="SSF50494">
    <property type="entry name" value="Trypsin-like serine proteases"/>
    <property type="match status" value="1"/>
</dbReference>
<dbReference type="InterPro" id="IPR050430">
    <property type="entry name" value="Peptidase_S1"/>
</dbReference>
<dbReference type="GO" id="GO:0006508">
    <property type="term" value="P:proteolysis"/>
    <property type="evidence" value="ECO:0007669"/>
    <property type="project" value="UniProtKB-KW"/>
</dbReference>
<feature type="signal peptide" evidence="11">
    <location>
        <begin position="1"/>
        <end position="21"/>
    </location>
</feature>
<proteinExistence type="inferred from homology"/>
<organism evidence="13 14">
    <name type="scientific">Stomoxys calcitrans</name>
    <name type="common">Stable fly</name>
    <name type="synonym">Conops calcitrans</name>
    <dbReference type="NCBI Taxonomy" id="35570"/>
    <lineage>
        <taxon>Eukaryota</taxon>
        <taxon>Metazoa</taxon>
        <taxon>Ecdysozoa</taxon>
        <taxon>Arthropoda</taxon>
        <taxon>Hexapoda</taxon>
        <taxon>Insecta</taxon>
        <taxon>Pterygota</taxon>
        <taxon>Neoptera</taxon>
        <taxon>Endopterygota</taxon>
        <taxon>Diptera</taxon>
        <taxon>Brachycera</taxon>
        <taxon>Muscomorpha</taxon>
        <taxon>Muscoidea</taxon>
        <taxon>Muscidae</taxon>
        <taxon>Stomoxys</taxon>
    </lineage>
</organism>
<evidence type="ECO:0000256" key="7">
    <source>
        <dbReference type="ARBA" id="ARBA00023157"/>
    </source>
</evidence>
<evidence type="ECO:0000313" key="14">
    <source>
        <dbReference type="Proteomes" id="UP000095300"/>
    </source>
</evidence>
<keyword evidence="5 10" id="KW-0720">Serine protease</keyword>
<dbReference type="Pfam" id="PF00089">
    <property type="entry name" value="Trypsin"/>
    <property type="match status" value="1"/>
</dbReference>
<comment type="similarity">
    <text evidence="1">Belongs to the peptidase S1 family.</text>
</comment>
<keyword evidence="14" id="KW-1185">Reference proteome</keyword>
<dbReference type="AlphaFoldDB" id="A0A1I8NSG0"/>
<name>A0A1I8NSG0_STOCA</name>
<keyword evidence="6" id="KW-0865">Zymogen</keyword>
<reference evidence="13" key="1">
    <citation type="submission" date="2020-05" db="UniProtKB">
        <authorList>
            <consortium name="EnsemblMetazoa"/>
        </authorList>
    </citation>
    <scope>IDENTIFICATION</scope>
    <source>
        <strain evidence="13">USDA</strain>
    </source>
</reference>
<dbReference type="InterPro" id="IPR009003">
    <property type="entry name" value="Peptidase_S1_PA"/>
</dbReference>
<evidence type="ECO:0000256" key="6">
    <source>
        <dbReference type="ARBA" id="ARBA00023145"/>
    </source>
</evidence>
<dbReference type="STRING" id="35570.A0A1I8NSG0"/>
<dbReference type="SMART" id="SM00020">
    <property type="entry name" value="Tryp_SPc"/>
    <property type="match status" value="1"/>
</dbReference>
<dbReference type="PANTHER" id="PTHR24276">
    <property type="entry name" value="POLYSERASE-RELATED"/>
    <property type="match status" value="1"/>
</dbReference>
<dbReference type="OrthoDB" id="10059102at2759"/>
<gene>
    <name evidence="13" type="primary">106093156</name>
</gene>
<evidence type="ECO:0000256" key="10">
    <source>
        <dbReference type="RuleBase" id="RU363034"/>
    </source>
</evidence>
<evidence type="ECO:0000259" key="12">
    <source>
        <dbReference type="PROSITE" id="PS50240"/>
    </source>
</evidence>
<dbReference type="Proteomes" id="UP000095300">
    <property type="component" value="Unassembled WGS sequence"/>
</dbReference>
<evidence type="ECO:0000256" key="5">
    <source>
        <dbReference type="ARBA" id="ARBA00022825"/>
    </source>
</evidence>
<evidence type="ECO:0000256" key="11">
    <source>
        <dbReference type="SAM" id="SignalP"/>
    </source>
</evidence>
<evidence type="ECO:0000256" key="2">
    <source>
        <dbReference type="ARBA" id="ARBA00022670"/>
    </source>
</evidence>
<comment type="catalytic activity">
    <reaction evidence="8">
        <text>Preferential cleavage: Arg-|-Xaa, Lys-|-Xaa.</text>
        <dbReference type="EC" id="3.4.21.4"/>
    </reaction>
</comment>
<dbReference type="InterPro" id="IPR001314">
    <property type="entry name" value="Peptidase_S1A"/>
</dbReference>
<dbReference type="InterPro" id="IPR043504">
    <property type="entry name" value="Peptidase_S1_PA_chymotrypsin"/>
</dbReference>
<sequence length="283" mass="32045">MKLSSLACIFGIFLSIRTGSTQLRNITLFEQGIGDLDYFDPLLYNENSDNTTRIVGGKPIRIRQVPWQIALYDSGYFICGGSIISRHWVLTAAHCVEWGGSFAVRAGSPLLGRGGQIRRARVVIMHSEYNSYTANLDIAMLRVRERFRFTEFVKPVKLALYNRVLPKRLFVSGWGTRREGGSASNQLRGVTLDRLVRQKCREQYANDIYITKYMVCASTPEKDSCQGDSGGPLVNGRIQYGIVSFGIGCARPRYPGVYTNIRRLNQWIRIVIRRWGGQMPTFV</sequence>
<dbReference type="GO" id="GO:0007586">
    <property type="term" value="P:digestion"/>
    <property type="evidence" value="ECO:0007669"/>
    <property type="project" value="UniProtKB-KW"/>
</dbReference>
<dbReference type="FunFam" id="2.40.10.10:FF:000034">
    <property type="entry name" value="Eupolytin"/>
    <property type="match status" value="1"/>
</dbReference>
<dbReference type="Gene3D" id="2.40.10.10">
    <property type="entry name" value="Trypsin-like serine proteases"/>
    <property type="match status" value="1"/>
</dbReference>
<dbReference type="EnsemblMetazoa" id="SCAU001611-RA">
    <property type="protein sequence ID" value="SCAU001611-PA"/>
    <property type="gene ID" value="SCAU001611"/>
</dbReference>
<dbReference type="PROSITE" id="PS00134">
    <property type="entry name" value="TRYPSIN_HIS"/>
    <property type="match status" value="1"/>
</dbReference>
<evidence type="ECO:0000256" key="1">
    <source>
        <dbReference type="ARBA" id="ARBA00007664"/>
    </source>
</evidence>
<dbReference type="PRINTS" id="PR00722">
    <property type="entry name" value="CHYMOTRYPSIN"/>
</dbReference>
<keyword evidence="11" id="KW-0732">Signal</keyword>
<dbReference type="InterPro" id="IPR018114">
    <property type="entry name" value="TRYPSIN_HIS"/>
</dbReference>